<dbReference type="OrthoDB" id="9771846at2"/>
<dbReference type="GO" id="GO:0071555">
    <property type="term" value="P:cell wall organization"/>
    <property type="evidence" value="ECO:0007669"/>
    <property type="project" value="UniProtKB-KW"/>
</dbReference>
<dbReference type="AlphaFoldDB" id="A0A1I0A4V4"/>
<comment type="catalytic activity">
    <reaction evidence="5">
        <text>UDP-N-acetyl-alpha-D-mannosamine + N-acetyl-alpha-D-glucosaminyl-di-trans,octa-cis-undecaprenyl diphosphate = N-acetyl-beta-D-mannosaminyl-(1-&gt;4)-N-acetyl-alpha-D-glucosaminyl di-trans,octa-cis-undecaprenyl diphosphate + UDP + H(+)</text>
        <dbReference type="Rhea" id="RHEA:16053"/>
        <dbReference type="ChEBI" id="CHEBI:15378"/>
        <dbReference type="ChEBI" id="CHEBI:58223"/>
        <dbReference type="ChEBI" id="CHEBI:62959"/>
        <dbReference type="ChEBI" id="CHEBI:68623"/>
        <dbReference type="ChEBI" id="CHEBI:132210"/>
        <dbReference type="EC" id="2.4.1.187"/>
    </reaction>
</comment>
<evidence type="ECO:0000313" key="6">
    <source>
        <dbReference type="EMBL" id="SES88706.1"/>
    </source>
</evidence>
<accession>A0A1I0A4V4</accession>
<comment type="similarity">
    <text evidence="5">Belongs to the glycosyltransferase 26 family. TagA/TarA subfamily.</text>
</comment>
<keyword evidence="7" id="KW-1185">Reference proteome</keyword>
<keyword evidence="2 5" id="KW-0808">Transferase</keyword>
<dbReference type="EC" id="2.4.1.187" evidence="5"/>
<dbReference type="EMBL" id="FOHE01000003">
    <property type="protein sequence ID" value="SES88706.1"/>
    <property type="molecule type" value="Genomic_DNA"/>
</dbReference>
<comment type="pathway">
    <text evidence="5">Cell wall biogenesis; teichoic acid biosynthesis.</text>
</comment>
<dbReference type="STRING" id="930131.SAMN05216389_10359"/>
<proteinExistence type="inferred from homology"/>
<dbReference type="PANTHER" id="PTHR34136">
    <property type="match status" value="1"/>
</dbReference>
<keyword evidence="1 5" id="KW-0328">Glycosyltransferase</keyword>
<dbReference type="PANTHER" id="PTHR34136:SF1">
    <property type="entry name" value="UDP-N-ACETYL-D-MANNOSAMINURONIC ACID TRANSFERASE"/>
    <property type="match status" value="1"/>
</dbReference>
<name>A0A1I0A4V4_9BACI</name>
<evidence type="ECO:0000256" key="3">
    <source>
        <dbReference type="ARBA" id="ARBA00022944"/>
    </source>
</evidence>
<organism evidence="6 7">
    <name type="scientific">Oceanobacillus limi</name>
    <dbReference type="NCBI Taxonomy" id="930131"/>
    <lineage>
        <taxon>Bacteria</taxon>
        <taxon>Bacillati</taxon>
        <taxon>Bacillota</taxon>
        <taxon>Bacilli</taxon>
        <taxon>Bacillales</taxon>
        <taxon>Bacillaceae</taxon>
        <taxon>Oceanobacillus</taxon>
    </lineage>
</organism>
<keyword evidence="4 5" id="KW-0961">Cell wall biogenesis/degradation</keyword>
<dbReference type="Pfam" id="PF03808">
    <property type="entry name" value="Glyco_tran_WecG"/>
    <property type="match status" value="1"/>
</dbReference>
<dbReference type="InterPro" id="IPR004629">
    <property type="entry name" value="WecG_TagA_CpsF"/>
</dbReference>
<reference evidence="6 7" key="1">
    <citation type="submission" date="2016-10" db="EMBL/GenBank/DDBJ databases">
        <authorList>
            <person name="de Groot N.N."/>
        </authorList>
    </citation>
    <scope>NUCLEOTIDE SEQUENCE [LARGE SCALE GENOMIC DNA]</scope>
    <source>
        <strain evidence="6 7">IBRC-M 10780</strain>
    </source>
</reference>
<dbReference type="CDD" id="cd06533">
    <property type="entry name" value="Glyco_transf_WecG_TagA"/>
    <property type="match status" value="1"/>
</dbReference>
<dbReference type="GO" id="GO:0047244">
    <property type="term" value="F:N-acetylglucosaminyldiphosphoundecaprenol N-acetyl-beta-D-mannosaminyltransferase activity"/>
    <property type="evidence" value="ECO:0007669"/>
    <property type="project" value="UniProtKB-UniRule"/>
</dbReference>
<dbReference type="InterPro" id="IPR034714">
    <property type="entry name" value="TagA_TarA"/>
</dbReference>
<sequence length="243" mass="28125">MNLNNYVSIMDIEFINTTKNNFLDQEIYPRLNQQEKCFIVTANPEILMKAREDAVYKQTIQSADFVIPDGIGVIMASKYMNTPLQERIPGTEVMMDLLAYANEHRLSCYFLGAKDFVNEKVVLEVEKQFPNIEIAGNQHGYTDVDDPTFVEKVVKSNPDLIFVALGLPRQEQWVEKHIDQFNKGIFMGVGGSFDVLAGEVKRAPKAWIKLNLEWLYRLVKQPLRLKRVFKIFEFMARVILKRI</sequence>
<evidence type="ECO:0000313" key="7">
    <source>
        <dbReference type="Proteomes" id="UP000198618"/>
    </source>
</evidence>
<dbReference type="GO" id="GO:0019350">
    <property type="term" value="P:teichoic acid biosynthetic process"/>
    <property type="evidence" value="ECO:0007669"/>
    <property type="project" value="UniProtKB-UniRule"/>
</dbReference>
<keyword evidence="3 5" id="KW-0777">Teichoic acid biosynthesis</keyword>
<gene>
    <name evidence="6" type="ORF">SAMN05216389_10359</name>
</gene>
<dbReference type="UniPathway" id="UPA00632"/>
<dbReference type="Proteomes" id="UP000198618">
    <property type="component" value="Unassembled WGS sequence"/>
</dbReference>
<evidence type="ECO:0000256" key="1">
    <source>
        <dbReference type="ARBA" id="ARBA00022676"/>
    </source>
</evidence>
<protein>
    <recommendedName>
        <fullName evidence="5">N-acetylglucosaminyldiphosphoundecaprenol N-acetyl-beta-D-mannosaminyltransferase</fullName>
        <ecNumber evidence="5">2.4.1.187</ecNumber>
    </recommendedName>
    <alternativeName>
        <fullName evidence="5">N-acetylmannosaminyltransferase</fullName>
    </alternativeName>
    <alternativeName>
        <fullName evidence="5">UDP-N-acetylmannosamine transferase</fullName>
    </alternativeName>
    <alternativeName>
        <fullName evidence="5">UDP-N-acetylmannosamine:N-acetylglucosaminyl pyrophosphorylundecaprenol N-acetylmannosaminyltransferase</fullName>
    </alternativeName>
</protein>
<dbReference type="RefSeq" id="WP_090867319.1">
    <property type="nucleotide sequence ID" value="NZ_FOHE01000003.1"/>
</dbReference>
<comment type="function">
    <text evidence="5">Catalyzes the conversion of GlcNAc-PP-undecaprenol into ManNAc-GlcNAc-PP-undecaprenol, the first committed lipid intermediate in the de novo synthesis of teichoic acid.</text>
</comment>
<dbReference type="NCBIfam" id="TIGR00696">
    <property type="entry name" value="wecG_tagA_cpsF"/>
    <property type="match status" value="1"/>
</dbReference>
<evidence type="ECO:0000256" key="2">
    <source>
        <dbReference type="ARBA" id="ARBA00022679"/>
    </source>
</evidence>
<evidence type="ECO:0000256" key="4">
    <source>
        <dbReference type="ARBA" id="ARBA00023316"/>
    </source>
</evidence>
<dbReference type="HAMAP" id="MF_02070">
    <property type="entry name" value="TagA_TarA"/>
    <property type="match status" value="1"/>
</dbReference>
<evidence type="ECO:0000256" key="5">
    <source>
        <dbReference type="HAMAP-Rule" id="MF_02070"/>
    </source>
</evidence>